<sequence length="728" mass="83818">MAIRFDEEQRIFHLQGNSTSYVMQLERDGYLTHQYWGKKIRQYRNSNRQQYIDRSFSPNPYHRDRTFTLDVLPQEYPQYGNSDFRKPAYQIQLENGSTVTDLRYKSHRIFSGKPKLAGLPATYAGQEGAETLEITLEDELLHLEVILLYTIFSHYDIVSRSVQFRNNGKQKLKLLQAASASVDFRRSDFDMLTMPGAWGKERHLERRGLQTGIQSTESTRGASSHQQHPFIALMEKHATEEQGEVFGFHLVYSGNFLAQAEVDQFATTRVTMGINPFDFTWVLEPNETFQTPEAVLVYSADGLGGMSQTLHGFYQQHLVRGEYRDKERPILINNWEATYFDFDAEKIEGIAKAGSELGIELFVLDDGWFKKRNSDSTSLGDWFVDKTKLPNGLDDLAQRVNDLGMGFGLWFEPEMVSVDSDLYREHPDWCLHVPDRYRTESRDQLVLDFSRQDVRKEIIKRVADILESAPITYVKWDMNRHLSEVGSALLPAERQRETAHRHILGVYEVMDEITSRFPQILFESCSGGGGRHDPGILYYMPQAWASDNTDAVERLKIQYGTSLLYPIASMGSHVSDVPNHQVHRFTSLEMRGDVAMAGNLGYELDLTKLTNEEKEIVKQQITSYKEIRRLVQFGQFYRLKSPFEGNETAWMFVNENKTEAFICYYRVLAEPAAPLASLRMKGLDDAKDYRIIGTSEIYSGDELEYSGIRIPTDLIGDFVSYTWHLKAE</sequence>
<evidence type="ECO:0000259" key="9">
    <source>
        <dbReference type="Pfam" id="PF16874"/>
    </source>
</evidence>
<dbReference type="PROSITE" id="PS00512">
    <property type="entry name" value="ALPHA_GALACTOSIDASE"/>
    <property type="match status" value="1"/>
</dbReference>
<evidence type="ECO:0000256" key="8">
    <source>
        <dbReference type="PIRSR" id="PIRSR005536-2"/>
    </source>
</evidence>
<feature type="binding site" evidence="8">
    <location>
        <position position="442"/>
    </location>
    <ligand>
        <name>substrate</name>
    </ligand>
</feature>
<dbReference type="FunFam" id="3.20.20.70:FF:000118">
    <property type="entry name" value="Alpha-galactosidase"/>
    <property type="match status" value="1"/>
</dbReference>
<evidence type="ECO:0000313" key="11">
    <source>
        <dbReference type="EMBL" id="AIF67580.1"/>
    </source>
</evidence>
<feature type="binding site" evidence="8">
    <location>
        <position position="547"/>
    </location>
    <ligand>
        <name>substrate</name>
    </ligand>
</feature>
<dbReference type="PANTHER" id="PTHR43053">
    <property type="entry name" value="GLYCOSIDASE FAMILY 31"/>
    <property type="match status" value="1"/>
</dbReference>
<evidence type="ECO:0000256" key="4">
    <source>
        <dbReference type="ARBA" id="ARBA00022801"/>
    </source>
</evidence>
<dbReference type="Gene3D" id="2.70.98.60">
    <property type="entry name" value="alpha-galactosidase from lactobacil brevis"/>
    <property type="match status" value="1"/>
</dbReference>
<dbReference type="Gene3D" id="2.60.40.1180">
    <property type="entry name" value="Golgi alpha-mannosidase II"/>
    <property type="match status" value="1"/>
</dbReference>
<dbReference type="GO" id="GO:0004557">
    <property type="term" value="F:alpha-galactosidase activity"/>
    <property type="evidence" value="ECO:0007669"/>
    <property type="project" value="UniProtKB-UniRule"/>
</dbReference>
<dbReference type="AlphaFoldDB" id="A0A075LLF3"/>
<evidence type="ECO:0000256" key="1">
    <source>
        <dbReference type="ARBA" id="ARBA00001255"/>
    </source>
</evidence>
<dbReference type="HOGENOM" id="CLU_009640_2_1_9"/>
<protein>
    <recommendedName>
        <fullName evidence="3 6">Alpha-galactosidase</fullName>
        <ecNumber evidence="3 6">3.2.1.22</ecNumber>
    </recommendedName>
</protein>
<dbReference type="PANTHER" id="PTHR43053:SF3">
    <property type="entry name" value="ALPHA-GALACTOSIDASE C-RELATED"/>
    <property type="match status" value="1"/>
</dbReference>
<dbReference type="RefSeq" id="WP_038563348.1">
    <property type="nucleotide sequence ID" value="NZ_CP008876.1"/>
</dbReference>
<evidence type="ECO:0000256" key="3">
    <source>
        <dbReference type="ARBA" id="ARBA00012755"/>
    </source>
</evidence>
<evidence type="ECO:0000313" key="12">
    <source>
        <dbReference type="Proteomes" id="UP000027980"/>
    </source>
</evidence>
<dbReference type="InterPro" id="IPR031705">
    <property type="entry name" value="Glyco_hydro_36_C"/>
</dbReference>
<feature type="active site" description="Nucleophile" evidence="7">
    <location>
        <position position="477"/>
    </location>
</feature>
<dbReference type="Gene3D" id="3.20.20.70">
    <property type="entry name" value="Aldolase class I"/>
    <property type="match status" value="1"/>
</dbReference>
<feature type="binding site" evidence="8">
    <location>
        <begin position="365"/>
        <end position="366"/>
    </location>
    <ligand>
        <name>substrate</name>
    </ligand>
</feature>
<name>A0A075LLF3_9BACI</name>
<accession>A0A075LLF3</accession>
<dbReference type="InterPro" id="IPR013785">
    <property type="entry name" value="Aldolase_TIM"/>
</dbReference>
<feature type="binding site" evidence="8">
    <location>
        <begin position="475"/>
        <end position="479"/>
    </location>
    <ligand>
        <name>substrate</name>
    </ligand>
</feature>
<reference evidence="11 12" key="1">
    <citation type="submission" date="2014-07" db="EMBL/GenBank/DDBJ databases">
        <title>Complete genome sequence of a moderately halophilic bacterium Terribacillus aidingensis MP602, isolated from Cryptomeria fortunei in Tianmu mountain in China.</title>
        <authorList>
            <person name="Wang Y."/>
            <person name="Lu P."/>
            <person name="Zhang L."/>
        </authorList>
    </citation>
    <scope>NUCLEOTIDE SEQUENCE [LARGE SCALE GENOMIC DNA]</scope>
    <source>
        <strain evidence="11 12">MP602</strain>
    </source>
</reference>
<dbReference type="GO" id="GO:0016052">
    <property type="term" value="P:carbohydrate catabolic process"/>
    <property type="evidence" value="ECO:0007669"/>
    <property type="project" value="InterPro"/>
</dbReference>
<dbReference type="GeneID" id="34223261"/>
<proteinExistence type="inferred from homology"/>
<dbReference type="SUPFAM" id="SSF51445">
    <property type="entry name" value="(Trans)glycosidases"/>
    <property type="match status" value="1"/>
</dbReference>
<dbReference type="Pfam" id="PF16874">
    <property type="entry name" value="Glyco_hydro_36C"/>
    <property type="match status" value="1"/>
</dbReference>
<feature type="binding site" evidence="8">
    <location>
        <position position="525"/>
    </location>
    <ligand>
        <name>substrate</name>
    </ligand>
</feature>
<gene>
    <name evidence="11" type="ORF">GZ22_13680</name>
</gene>
<feature type="domain" description="Glycosyl hydrolase family 36 N-terminal" evidence="10">
    <location>
        <begin position="29"/>
        <end position="284"/>
    </location>
</feature>
<comment type="catalytic activity">
    <reaction evidence="1 6">
        <text>Hydrolysis of terminal, non-reducing alpha-D-galactose residues in alpha-D-galactosides, including galactose oligosaccharides, galactomannans and galactolipids.</text>
        <dbReference type="EC" id="3.2.1.22"/>
    </reaction>
</comment>
<comment type="similarity">
    <text evidence="2">Belongs to the glycosyl hydrolase 36 family.</text>
</comment>
<dbReference type="Proteomes" id="UP000027980">
    <property type="component" value="Chromosome"/>
</dbReference>
<dbReference type="PRINTS" id="PR00743">
    <property type="entry name" value="GLHYDRLASE36"/>
</dbReference>
<dbReference type="CDD" id="cd14791">
    <property type="entry name" value="GH36"/>
    <property type="match status" value="1"/>
</dbReference>
<dbReference type="Pfam" id="PF02065">
    <property type="entry name" value="Melibiase"/>
    <property type="match status" value="1"/>
</dbReference>
<organism evidence="11 12">
    <name type="scientific">Terribacillus saccharophilus</name>
    <dbReference type="NCBI Taxonomy" id="361277"/>
    <lineage>
        <taxon>Bacteria</taxon>
        <taxon>Bacillati</taxon>
        <taxon>Bacillota</taxon>
        <taxon>Bacilli</taxon>
        <taxon>Bacillales</taxon>
        <taxon>Bacillaceae</taxon>
        <taxon>Terribacillus</taxon>
    </lineage>
</organism>
<dbReference type="InterPro" id="IPR002252">
    <property type="entry name" value="Glyco_hydro_36"/>
</dbReference>
<feature type="active site" description="Proton donor" evidence="7">
    <location>
        <position position="547"/>
    </location>
</feature>
<evidence type="ECO:0000256" key="2">
    <source>
        <dbReference type="ARBA" id="ARBA00006202"/>
    </source>
</evidence>
<dbReference type="InterPro" id="IPR017853">
    <property type="entry name" value="GH"/>
</dbReference>
<evidence type="ECO:0000256" key="7">
    <source>
        <dbReference type="PIRSR" id="PIRSR005536-1"/>
    </source>
</evidence>
<dbReference type="Pfam" id="PF16875">
    <property type="entry name" value="Glyco_hydro_36N"/>
    <property type="match status" value="1"/>
</dbReference>
<dbReference type="InterPro" id="IPR050985">
    <property type="entry name" value="Alpha-glycosidase_related"/>
</dbReference>
<evidence type="ECO:0000256" key="5">
    <source>
        <dbReference type="ARBA" id="ARBA00023295"/>
    </source>
</evidence>
<dbReference type="KEGG" id="tap:GZ22_13680"/>
<dbReference type="EMBL" id="CP008876">
    <property type="protein sequence ID" value="AIF67580.1"/>
    <property type="molecule type" value="Genomic_DNA"/>
</dbReference>
<dbReference type="InterPro" id="IPR000111">
    <property type="entry name" value="Glyco_hydro_27/36_CS"/>
</dbReference>
<evidence type="ECO:0000256" key="6">
    <source>
        <dbReference type="PIRNR" id="PIRNR005536"/>
    </source>
</evidence>
<feature type="domain" description="Glycosyl hydrolase family 36 C-terminal" evidence="9">
    <location>
        <begin position="647"/>
        <end position="725"/>
    </location>
</feature>
<dbReference type="OrthoDB" id="9758822at2"/>
<dbReference type="PIRSF" id="PIRSF005536">
    <property type="entry name" value="Agal"/>
    <property type="match status" value="1"/>
</dbReference>
<dbReference type="InterPro" id="IPR038417">
    <property type="entry name" value="Alpga-gal_N_sf"/>
</dbReference>
<dbReference type="InterPro" id="IPR031704">
    <property type="entry name" value="Glyco_hydro_36_N"/>
</dbReference>
<dbReference type="EC" id="3.2.1.22" evidence="3 6"/>
<keyword evidence="5 6" id="KW-0326">Glycosidase</keyword>
<evidence type="ECO:0000259" key="10">
    <source>
        <dbReference type="Pfam" id="PF16875"/>
    </source>
</evidence>
<dbReference type="InterPro" id="IPR013780">
    <property type="entry name" value="Glyco_hydro_b"/>
</dbReference>
<keyword evidence="4 6" id="KW-0378">Hydrolase</keyword>
<feature type="binding site" evidence="8">
    <location>
        <position position="198"/>
    </location>
    <ligand>
        <name>substrate</name>
    </ligand>
</feature>